<name>A0A9P5D9A0_9HYPO</name>
<proteinExistence type="predicted"/>
<gene>
    <name evidence="2" type="ORF">GMORB2_0040</name>
</gene>
<protein>
    <submittedName>
        <fullName evidence="2">Uncharacterized protein</fullName>
    </submittedName>
</protein>
<feature type="region of interest" description="Disordered" evidence="1">
    <location>
        <begin position="27"/>
        <end position="77"/>
    </location>
</feature>
<evidence type="ECO:0000313" key="2">
    <source>
        <dbReference type="EMBL" id="KAF4126304.1"/>
    </source>
</evidence>
<feature type="compositionally biased region" description="Basic and acidic residues" evidence="1">
    <location>
        <begin position="63"/>
        <end position="77"/>
    </location>
</feature>
<reference evidence="2" key="1">
    <citation type="submission" date="2020-03" db="EMBL/GenBank/DDBJ databases">
        <title>Site-based positive gene gene selection in Geosmithia morbida across the United States reveals a broad range of putative effectors and factors for local host and environmental adapation.</title>
        <authorList>
            <person name="Onufrak A."/>
            <person name="Murdoch R.W."/>
            <person name="Gazis R."/>
            <person name="Huff M."/>
            <person name="Staton M."/>
            <person name="Klingeman W."/>
            <person name="Hadziabdic D."/>
        </authorList>
    </citation>
    <scope>NUCLEOTIDE SEQUENCE</scope>
    <source>
        <strain evidence="2">1262</strain>
    </source>
</reference>
<dbReference type="Proteomes" id="UP000749293">
    <property type="component" value="Unassembled WGS sequence"/>
</dbReference>
<keyword evidence="3" id="KW-1185">Reference proteome</keyword>
<comment type="caution">
    <text evidence="2">The sequence shown here is derived from an EMBL/GenBank/DDBJ whole genome shotgun (WGS) entry which is preliminary data.</text>
</comment>
<dbReference type="AlphaFoldDB" id="A0A9P5D9A0"/>
<dbReference type="EMBL" id="JAANYQ010000001">
    <property type="protein sequence ID" value="KAF4126304.1"/>
    <property type="molecule type" value="Genomic_DNA"/>
</dbReference>
<evidence type="ECO:0000256" key="1">
    <source>
        <dbReference type="SAM" id="MobiDB-lite"/>
    </source>
</evidence>
<dbReference type="RefSeq" id="XP_035324956.1">
    <property type="nucleotide sequence ID" value="XM_035462026.1"/>
</dbReference>
<organism evidence="2 3">
    <name type="scientific">Geosmithia morbida</name>
    <dbReference type="NCBI Taxonomy" id="1094350"/>
    <lineage>
        <taxon>Eukaryota</taxon>
        <taxon>Fungi</taxon>
        <taxon>Dikarya</taxon>
        <taxon>Ascomycota</taxon>
        <taxon>Pezizomycotina</taxon>
        <taxon>Sordariomycetes</taxon>
        <taxon>Hypocreomycetidae</taxon>
        <taxon>Hypocreales</taxon>
        <taxon>Bionectriaceae</taxon>
        <taxon>Geosmithia</taxon>
    </lineage>
</organism>
<accession>A0A9P5D9A0</accession>
<sequence length="77" mass="7945">MLASPSSVSSASSPGLVLLRQPIFASTAGKGVVNDGSSAMMSDDSPPRSESGARPATLTRRITARDADDDIRRGNAR</sequence>
<dbReference type="GeneID" id="55966270"/>
<evidence type="ECO:0000313" key="3">
    <source>
        <dbReference type="Proteomes" id="UP000749293"/>
    </source>
</evidence>